<organism evidence="1 2">
    <name type="scientific">Streptomyces hebeiensis</name>
    <dbReference type="NCBI Taxonomy" id="229486"/>
    <lineage>
        <taxon>Bacteria</taxon>
        <taxon>Bacillati</taxon>
        <taxon>Actinomycetota</taxon>
        <taxon>Actinomycetes</taxon>
        <taxon>Kitasatosporales</taxon>
        <taxon>Streptomycetaceae</taxon>
        <taxon>Streptomyces</taxon>
    </lineage>
</organism>
<accession>A0ABN1UV09</accession>
<protein>
    <recommendedName>
        <fullName evidence="3">LLM class flavin-dependent oxidoreductase</fullName>
    </recommendedName>
</protein>
<reference evidence="1 2" key="1">
    <citation type="journal article" date="2019" name="Int. J. Syst. Evol. Microbiol.">
        <title>The Global Catalogue of Microorganisms (GCM) 10K type strain sequencing project: providing services to taxonomists for standard genome sequencing and annotation.</title>
        <authorList>
            <consortium name="The Broad Institute Genomics Platform"/>
            <consortium name="The Broad Institute Genome Sequencing Center for Infectious Disease"/>
            <person name="Wu L."/>
            <person name="Ma J."/>
        </authorList>
    </citation>
    <scope>NUCLEOTIDE SEQUENCE [LARGE SCALE GENOMIC DNA]</scope>
    <source>
        <strain evidence="1 2">JCM 12696</strain>
    </source>
</reference>
<dbReference type="Proteomes" id="UP001501371">
    <property type="component" value="Unassembled WGS sequence"/>
</dbReference>
<dbReference type="Gene3D" id="3.20.20.30">
    <property type="entry name" value="Luciferase-like domain"/>
    <property type="match status" value="1"/>
</dbReference>
<gene>
    <name evidence="1" type="ORF">GCM10009654_31240</name>
</gene>
<sequence>MDFILMTEAATPVGLTHEHHYRELIEEVPLAERVGFDAFGSSEQHVALGATSVAAHTAREVRNG</sequence>
<proteinExistence type="predicted"/>
<evidence type="ECO:0000313" key="2">
    <source>
        <dbReference type="Proteomes" id="UP001501371"/>
    </source>
</evidence>
<name>A0ABN1UV09_9ACTN</name>
<keyword evidence="2" id="KW-1185">Reference proteome</keyword>
<comment type="caution">
    <text evidence="1">The sequence shown here is derived from an EMBL/GenBank/DDBJ whole genome shotgun (WGS) entry which is preliminary data.</text>
</comment>
<dbReference type="EMBL" id="BAAAKV010000025">
    <property type="protein sequence ID" value="GAA1171787.1"/>
    <property type="molecule type" value="Genomic_DNA"/>
</dbReference>
<dbReference type="SUPFAM" id="SSF51679">
    <property type="entry name" value="Bacterial luciferase-like"/>
    <property type="match status" value="1"/>
</dbReference>
<evidence type="ECO:0008006" key="3">
    <source>
        <dbReference type="Google" id="ProtNLM"/>
    </source>
</evidence>
<evidence type="ECO:0000313" key="1">
    <source>
        <dbReference type="EMBL" id="GAA1171787.1"/>
    </source>
</evidence>
<dbReference type="RefSeq" id="WP_344276196.1">
    <property type="nucleotide sequence ID" value="NZ_BAAAKV010000025.1"/>
</dbReference>
<dbReference type="InterPro" id="IPR036661">
    <property type="entry name" value="Luciferase-like_sf"/>
</dbReference>